<dbReference type="AlphaFoldDB" id="V6S3E8"/>
<comment type="caution">
    <text evidence="5">The sequence shown here is derived from an EMBL/GenBank/DDBJ whole genome shotgun (WGS) entry which is preliminary data.</text>
</comment>
<dbReference type="GO" id="GO:0009253">
    <property type="term" value="P:peptidoglycan catabolic process"/>
    <property type="evidence" value="ECO:0007669"/>
    <property type="project" value="InterPro"/>
</dbReference>
<comment type="similarity">
    <text evidence="1">Belongs to the glycosyl hydrolase 25 family.</text>
</comment>
<protein>
    <submittedName>
        <fullName evidence="5">Lysozyme</fullName>
    </submittedName>
</protein>
<dbReference type="Gene3D" id="3.20.20.80">
    <property type="entry name" value="Glycosidases"/>
    <property type="match status" value="1"/>
</dbReference>
<dbReference type="PANTHER" id="PTHR34135">
    <property type="entry name" value="LYSOZYME"/>
    <property type="match status" value="1"/>
</dbReference>
<evidence type="ECO:0000313" key="6">
    <source>
        <dbReference type="Proteomes" id="UP000319848"/>
    </source>
</evidence>
<keyword evidence="4" id="KW-0472">Membrane</keyword>
<dbReference type="InterPro" id="IPR017853">
    <property type="entry name" value="GH"/>
</dbReference>
<evidence type="ECO:0000256" key="2">
    <source>
        <dbReference type="ARBA" id="ARBA00022801"/>
    </source>
</evidence>
<dbReference type="PROSITE" id="PS51904">
    <property type="entry name" value="GLYCOSYL_HYDROL_F25_2"/>
    <property type="match status" value="1"/>
</dbReference>
<feature type="transmembrane region" description="Helical" evidence="4">
    <location>
        <begin position="31"/>
        <end position="51"/>
    </location>
</feature>
<dbReference type="CDD" id="cd06524">
    <property type="entry name" value="GH25_YegX-like"/>
    <property type="match status" value="1"/>
</dbReference>
<gene>
    <name evidence="5" type="ORF">IP98_01689</name>
</gene>
<keyword evidence="2" id="KW-0378">Hydrolase</keyword>
<keyword evidence="3" id="KW-0326">Glycosidase</keyword>
<proteinExistence type="inferred from homology"/>
<dbReference type="GO" id="GO:0003796">
    <property type="term" value="F:lysozyme activity"/>
    <property type="evidence" value="ECO:0007669"/>
    <property type="project" value="InterPro"/>
</dbReference>
<keyword evidence="4" id="KW-0812">Transmembrane</keyword>
<reference evidence="5 6" key="1">
    <citation type="journal article" date="2015" name="Stand. Genomic Sci.">
        <title>Genomic Encyclopedia of Bacterial and Archaeal Type Strains, Phase III: the genomes of soil and plant-associated and newly described type strains.</title>
        <authorList>
            <person name="Whitman W.B."/>
            <person name="Woyke T."/>
            <person name="Klenk H.P."/>
            <person name="Zhou Y."/>
            <person name="Lilburn T.G."/>
            <person name="Beck B.J."/>
            <person name="De Vos P."/>
            <person name="Vandamme P."/>
            <person name="Eisen J.A."/>
            <person name="Garrity G."/>
            <person name="Hugenholtz P."/>
            <person name="Kyrpides N.C."/>
        </authorList>
    </citation>
    <scope>NUCLEOTIDE SEQUENCE [LARGE SCALE GENOMIC DNA]</scope>
    <source>
        <strain evidence="5 6">CGMCC 1.7270</strain>
    </source>
</reference>
<dbReference type="GO" id="GO:0016052">
    <property type="term" value="P:carbohydrate catabolic process"/>
    <property type="evidence" value="ECO:0007669"/>
    <property type="project" value="TreeGrafter"/>
</dbReference>
<evidence type="ECO:0000256" key="3">
    <source>
        <dbReference type="ARBA" id="ARBA00023295"/>
    </source>
</evidence>
<dbReference type="SMART" id="SM00641">
    <property type="entry name" value="Glyco_25"/>
    <property type="match status" value="1"/>
</dbReference>
<dbReference type="RefSeq" id="WP_023570249.1">
    <property type="nucleotide sequence ID" value="NZ_AVBI01000012.1"/>
</dbReference>
<keyword evidence="6" id="KW-1185">Reference proteome</keyword>
<dbReference type="STRING" id="1341154.FCR2A7T_10880"/>
<dbReference type="InterPro" id="IPR002053">
    <property type="entry name" value="Glyco_hydro_25"/>
</dbReference>
<dbReference type="SUPFAM" id="SSF51445">
    <property type="entry name" value="(Trans)glycosidases"/>
    <property type="match status" value="1"/>
</dbReference>
<dbReference type="EMBL" id="VLKQ01000007">
    <property type="protein sequence ID" value="TWI12115.1"/>
    <property type="molecule type" value="Genomic_DNA"/>
</dbReference>
<keyword evidence="4" id="KW-1133">Transmembrane helix</keyword>
<accession>V6S3E8</accession>
<dbReference type="Proteomes" id="UP000319848">
    <property type="component" value="Unassembled WGS sequence"/>
</dbReference>
<dbReference type="GO" id="GO:0016998">
    <property type="term" value="P:cell wall macromolecule catabolic process"/>
    <property type="evidence" value="ECO:0007669"/>
    <property type="project" value="InterPro"/>
</dbReference>
<dbReference type="InterPro" id="IPR018077">
    <property type="entry name" value="Glyco_hydro_fam25_subgr"/>
</dbReference>
<evidence type="ECO:0000256" key="4">
    <source>
        <dbReference type="SAM" id="Phobius"/>
    </source>
</evidence>
<evidence type="ECO:0000256" key="1">
    <source>
        <dbReference type="ARBA" id="ARBA00010646"/>
    </source>
</evidence>
<name>V6S3E8_9FLAO</name>
<dbReference type="Pfam" id="PF01183">
    <property type="entry name" value="Glyco_hydro_25"/>
    <property type="match status" value="1"/>
</dbReference>
<sequence length="292" mass="34513">MKRVPAKKSTLLRKSTRSKSKKTAKTPFGRLLLYTLGILFVVTIVGGLYNYRHGLLYFLGFKTDRSTSELSEEERKIEDIRIFEVLSRHDTKLVGFDVSEYQEKIEWEKINTIEEEFPLSFVFIRATAGSNKIDARYKENWKAAKEHYFVRGAYHYYRPNENSIAQADHFIKNVRLRKGDLPPVLDIEKLPKNQSIDSLKVGLRRWLKRVERHYKVKPIIYSGQSYYTDFLKDEFKEYPLWIANYNFFVERIQNDWLLWQFTEKAQISGIKGMVDVNVFNGNKEDLKAITIK</sequence>
<dbReference type="PANTHER" id="PTHR34135:SF2">
    <property type="entry name" value="LYSOZYME"/>
    <property type="match status" value="1"/>
</dbReference>
<evidence type="ECO:0000313" key="5">
    <source>
        <dbReference type="EMBL" id="TWI12115.1"/>
    </source>
</evidence>
<organism evidence="5 6">
    <name type="scientific">Flavobacterium cauense R2A-7</name>
    <dbReference type="NCBI Taxonomy" id="1341154"/>
    <lineage>
        <taxon>Bacteria</taxon>
        <taxon>Pseudomonadati</taxon>
        <taxon>Bacteroidota</taxon>
        <taxon>Flavobacteriia</taxon>
        <taxon>Flavobacteriales</taxon>
        <taxon>Flavobacteriaceae</taxon>
        <taxon>Flavobacterium</taxon>
    </lineage>
</organism>
<dbReference type="OrthoDB" id="9798192at2"/>